<sequence>MRFALFAIGALAALASSAKAAAIPRPATPTVRELPPPEPRAIDDGPAADASFYNREAYKRVHPRDLRSRVESWAKVPYRRAIDDVVRRYVGILGHEEMLEKRENTLEQREAELEEREEALEERENQLEERADSQSEVGGVVEKRVDSSLELAARESSDGTDIQTRNHPRDFLVPRATEVQHTAREVEKPSLSLRRLHPRDFLASARAEIELATRGTEIIRPEVVRRYHPRDFFVGRWSA</sequence>
<evidence type="ECO:0000256" key="2">
    <source>
        <dbReference type="SAM" id="SignalP"/>
    </source>
</evidence>
<evidence type="ECO:0000256" key="1">
    <source>
        <dbReference type="SAM" id="MobiDB-lite"/>
    </source>
</evidence>
<reference evidence="3 4" key="1">
    <citation type="journal article" date="2015" name="Fungal Genet. Biol.">
        <title>Evolution of novel wood decay mechanisms in Agaricales revealed by the genome sequences of Fistulina hepatica and Cylindrobasidium torrendii.</title>
        <authorList>
            <person name="Floudas D."/>
            <person name="Held B.W."/>
            <person name="Riley R."/>
            <person name="Nagy L.G."/>
            <person name="Koehler G."/>
            <person name="Ransdell A.S."/>
            <person name="Younus H."/>
            <person name="Chow J."/>
            <person name="Chiniquy J."/>
            <person name="Lipzen A."/>
            <person name="Tritt A."/>
            <person name="Sun H."/>
            <person name="Haridas S."/>
            <person name="LaButti K."/>
            <person name="Ohm R.A."/>
            <person name="Kues U."/>
            <person name="Blanchette R.A."/>
            <person name="Grigoriev I.V."/>
            <person name="Minto R.E."/>
            <person name="Hibbett D.S."/>
        </authorList>
    </citation>
    <scope>NUCLEOTIDE SEQUENCE [LARGE SCALE GENOMIC DNA]</scope>
    <source>
        <strain evidence="3 4">ATCC 64428</strain>
    </source>
</reference>
<dbReference type="Proteomes" id="UP000054144">
    <property type="component" value="Unassembled WGS sequence"/>
</dbReference>
<gene>
    <name evidence="3" type="ORF">FISHEDRAFT_79071</name>
</gene>
<evidence type="ECO:0000313" key="3">
    <source>
        <dbReference type="EMBL" id="KIY42836.1"/>
    </source>
</evidence>
<proteinExistence type="predicted"/>
<feature type="compositionally biased region" description="Acidic residues" evidence="1">
    <location>
        <begin position="112"/>
        <end position="121"/>
    </location>
</feature>
<name>A0A0D7A1P6_9AGAR</name>
<protein>
    <submittedName>
        <fullName evidence="3">Uncharacterized protein</fullName>
    </submittedName>
</protein>
<feature type="region of interest" description="Disordered" evidence="1">
    <location>
        <begin position="104"/>
        <end position="139"/>
    </location>
</feature>
<evidence type="ECO:0000313" key="4">
    <source>
        <dbReference type="Proteomes" id="UP000054144"/>
    </source>
</evidence>
<accession>A0A0D7A1P6</accession>
<keyword evidence="4" id="KW-1185">Reference proteome</keyword>
<feature type="region of interest" description="Disordered" evidence="1">
    <location>
        <begin position="27"/>
        <end position="47"/>
    </location>
</feature>
<dbReference type="EMBL" id="KN882153">
    <property type="protein sequence ID" value="KIY42836.1"/>
    <property type="molecule type" value="Genomic_DNA"/>
</dbReference>
<organism evidence="3 4">
    <name type="scientific">Fistulina hepatica ATCC 64428</name>
    <dbReference type="NCBI Taxonomy" id="1128425"/>
    <lineage>
        <taxon>Eukaryota</taxon>
        <taxon>Fungi</taxon>
        <taxon>Dikarya</taxon>
        <taxon>Basidiomycota</taxon>
        <taxon>Agaricomycotina</taxon>
        <taxon>Agaricomycetes</taxon>
        <taxon>Agaricomycetidae</taxon>
        <taxon>Agaricales</taxon>
        <taxon>Fistulinaceae</taxon>
        <taxon>Fistulina</taxon>
    </lineage>
</organism>
<dbReference type="AlphaFoldDB" id="A0A0D7A1P6"/>
<feature type="signal peptide" evidence="2">
    <location>
        <begin position="1"/>
        <end position="20"/>
    </location>
</feature>
<feature type="compositionally biased region" description="Basic and acidic residues" evidence="1">
    <location>
        <begin position="122"/>
        <end position="133"/>
    </location>
</feature>
<keyword evidence="2" id="KW-0732">Signal</keyword>
<feature type="chain" id="PRO_5002316088" evidence="2">
    <location>
        <begin position="21"/>
        <end position="239"/>
    </location>
</feature>